<feature type="active site" description="Proton donor" evidence="4">
    <location>
        <position position="51"/>
    </location>
</feature>
<dbReference type="InterPro" id="IPR020471">
    <property type="entry name" value="AKR"/>
</dbReference>
<dbReference type="GO" id="GO:0016616">
    <property type="term" value="F:oxidoreductase activity, acting on the CH-OH group of donors, NAD or NADP as acceptor"/>
    <property type="evidence" value="ECO:0007669"/>
    <property type="project" value="UniProtKB-ARBA"/>
</dbReference>
<keyword evidence="2" id="KW-0521">NADP</keyword>
<comment type="caution">
    <text evidence="8">The sequence shown here is derived from an EMBL/GenBank/DDBJ whole genome shotgun (WGS) entry which is preliminary data.</text>
</comment>
<proteinExistence type="inferred from homology"/>
<dbReference type="CDD" id="cd19071">
    <property type="entry name" value="AKR_AKR1-5-like"/>
    <property type="match status" value="1"/>
</dbReference>
<evidence type="ECO:0000256" key="1">
    <source>
        <dbReference type="ARBA" id="ARBA00007905"/>
    </source>
</evidence>
<accession>A0AAW9HQ79</accession>
<dbReference type="Gene3D" id="3.20.20.100">
    <property type="entry name" value="NADP-dependent oxidoreductase domain"/>
    <property type="match status" value="1"/>
</dbReference>
<protein>
    <submittedName>
        <fullName evidence="8">Aldo/keto reductase</fullName>
    </submittedName>
</protein>
<dbReference type="PANTHER" id="PTHR43827:SF3">
    <property type="entry name" value="NADP-DEPENDENT OXIDOREDUCTASE DOMAIN-CONTAINING PROTEIN"/>
    <property type="match status" value="1"/>
</dbReference>
<evidence type="ECO:0000256" key="2">
    <source>
        <dbReference type="ARBA" id="ARBA00022857"/>
    </source>
</evidence>
<dbReference type="SUPFAM" id="SSF51430">
    <property type="entry name" value="NAD(P)-linked oxidoreductase"/>
    <property type="match status" value="1"/>
</dbReference>
<dbReference type="PROSITE" id="PS00798">
    <property type="entry name" value="ALDOKETO_REDUCTASE_1"/>
    <property type="match status" value="1"/>
</dbReference>
<organism evidence="8 9">
    <name type="scientific">Actinotignum urinale</name>
    <dbReference type="NCBI Taxonomy" id="190146"/>
    <lineage>
        <taxon>Bacteria</taxon>
        <taxon>Bacillati</taxon>
        <taxon>Actinomycetota</taxon>
        <taxon>Actinomycetes</taxon>
        <taxon>Actinomycetales</taxon>
        <taxon>Actinomycetaceae</taxon>
        <taxon>Actinotignum</taxon>
    </lineage>
</organism>
<evidence type="ECO:0000259" key="7">
    <source>
        <dbReference type="Pfam" id="PF00248"/>
    </source>
</evidence>
<evidence type="ECO:0000256" key="6">
    <source>
        <dbReference type="PIRSR" id="PIRSR000097-3"/>
    </source>
</evidence>
<dbReference type="EMBL" id="JAWNGC010000003">
    <property type="protein sequence ID" value="MDY5154832.1"/>
    <property type="molecule type" value="Genomic_DNA"/>
</dbReference>
<evidence type="ECO:0000256" key="5">
    <source>
        <dbReference type="PIRSR" id="PIRSR000097-2"/>
    </source>
</evidence>
<dbReference type="PROSITE" id="PS00062">
    <property type="entry name" value="ALDOKETO_REDUCTASE_2"/>
    <property type="match status" value="1"/>
</dbReference>
<dbReference type="InterPro" id="IPR036812">
    <property type="entry name" value="NAD(P)_OxRdtase_dom_sf"/>
</dbReference>
<dbReference type="Proteomes" id="UP001281731">
    <property type="component" value="Unassembled WGS sequence"/>
</dbReference>
<feature type="site" description="Lowers pKa of active site Tyr" evidence="6">
    <location>
        <position position="76"/>
    </location>
</feature>
<reference evidence="8" key="1">
    <citation type="submission" date="2023-10" db="EMBL/GenBank/DDBJ databases">
        <title>Whole Genome based description of the genera Actinobaculum and Actinotignum reveals a complex phylogenetic relationship within the species included in the genus Actinotignum.</title>
        <authorList>
            <person name="Jensen C.S."/>
            <person name="Dargis R."/>
            <person name="Kemp M."/>
            <person name="Christensen J.J."/>
        </authorList>
    </citation>
    <scope>NUCLEOTIDE SEQUENCE</scope>
    <source>
        <strain evidence="8">SLA_B511</strain>
    </source>
</reference>
<comment type="similarity">
    <text evidence="1">Belongs to the aldo/keto reductase family.</text>
</comment>
<dbReference type="FunFam" id="3.20.20.100:FF:000015">
    <property type="entry name" value="Oxidoreductase, aldo/keto reductase family"/>
    <property type="match status" value="1"/>
</dbReference>
<name>A0AAW9HQ79_9ACTO</name>
<evidence type="ECO:0000256" key="3">
    <source>
        <dbReference type="ARBA" id="ARBA00023002"/>
    </source>
</evidence>
<dbReference type="AlphaFoldDB" id="A0AAW9HQ79"/>
<dbReference type="PANTHER" id="PTHR43827">
    <property type="entry name" value="2,5-DIKETO-D-GLUCONIC ACID REDUCTASE"/>
    <property type="match status" value="1"/>
</dbReference>
<evidence type="ECO:0000313" key="9">
    <source>
        <dbReference type="Proteomes" id="UP001281731"/>
    </source>
</evidence>
<evidence type="ECO:0000313" key="8">
    <source>
        <dbReference type="EMBL" id="MDY5154832.1"/>
    </source>
</evidence>
<dbReference type="RefSeq" id="WP_022866692.1">
    <property type="nucleotide sequence ID" value="NZ_CP126967.1"/>
</dbReference>
<gene>
    <name evidence="8" type="ORF">R6G80_03710</name>
</gene>
<dbReference type="InterPro" id="IPR023210">
    <property type="entry name" value="NADP_OxRdtase_dom"/>
</dbReference>
<sequence length="277" mass="31086">MVTIPQIKLHDGNSIPQLGFGVFRVDPQETKRVVLDALEVGYRHLDTAAIYGNEREVGQAIAESGIPREEIFLTTKLWNSRHADAPVAIAESMEKLGVDYLDLYLIHWPAQVQNLYVEAWKDLEGFKEAGLVRSIGVSNFHPEHLKRLKDAGCQTPVIDQVEIHPAFQQKFITDYCRNEGIAIEAWSPLGQGGYPLFETAPVVEAAKAHEKTPAQVVLRWHLEKGYIIFPKSTHKERMKENIDIFDFTLSEQETAAIDAMEIGEAGRQGASIEERGV</sequence>
<keyword evidence="3" id="KW-0560">Oxidoreductase</keyword>
<feature type="binding site" evidence="5">
    <location>
        <position position="107"/>
    </location>
    <ligand>
        <name>substrate</name>
    </ligand>
</feature>
<evidence type="ECO:0000256" key="4">
    <source>
        <dbReference type="PIRSR" id="PIRSR000097-1"/>
    </source>
</evidence>
<dbReference type="PIRSF" id="PIRSF000097">
    <property type="entry name" value="AKR"/>
    <property type="match status" value="1"/>
</dbReference>
<dbReference type="InterPro" id="IPR018170">
    <property type="entry name" value="Aldo/ket_reductase_CS"/>
</dbReference>
<dbReference type="Pfam" id="PF00248">
    <property type="entry name" value="Aldo_ket_red"/>
    <property type="match status" value="1"/>
</dbReference>
<dbReference type="PRINTS" id="PR00069">
    <property type="entry name" value="ALDKETRDTASE"/>
</dbReference>
<feature type="domain" description="NADP-dependent oxidoreductase" evidence="7">
    <location>
        <begin position="24"/>
        <end position="260"/>
    </location>
</feature>